<comment type="caution">
    <text evidence="3">The sequence shown here is derived from an EMBL/GenBank/DDBJ whole genome shotgun (WGS) entry which is preliminary data.</text>
</comment>
<dbReference type="PANTHER" id="PTHR45642">
    <property type="entry name" value="GDSL ESTERASE/LIPASE EXL3"/>
    <property type="match status" value="1"/>
</dbReference>
<sequence>MRVPGTSDSDNPAYNNFNQDGAPLWCTGFQKAQDQAVTILGARMNFSMQDNYIPAAIREIHNCTWIDSVWRLDSGSGYRETNARTPSDMIAAELGIKELVPAYLDPSLQIKDLSTSASFASGGTGYDPQTSKLVGANDIANTYFTLKIRSFQYDILSYADLLIASASDSIQEIYKLGARRIGVFGVPPVGCLLFQRTLAGGARICVDTYNQAVQMYNSKLSSQLNFLGNSLPQSKTGLGLHPEDLAEDTLNWNSAVKKIWSLLSPLIFSDHHKRPGVEDPSSSYNMVRNVPDMNARFCSFNSALLEAGKSVWVMNVVPTGPNYLPLILDRGSVGVLHDWCEAFSTYPRTYDMVHAAGLLSVETVKKWRYYMQDLFSEIVQVPLVYSRSSSLSILSASKYWRHSSEIHKISAGAVLVFFIDAEAGVRLVSGNEFFAMIIISSATKWDTSKWDILVHKVVQAVELLQAVELQAAAEMQLQAAAEMQVRLQFQLRQDSHVLKEPWLTGDPWGEVFILKHGELEPRIFAVDGQSHESFFDEVGACDME</sequence>
<evidence type="ECO:0008006" key="5">
    <source>
        <dbReference type="Google" id="ProtNLM"/>
    </source>
</evidence>
<protein>
    <recommendedName>
        <fullName evidence="5">Methyltransferase</fullName>
    </recommendedName>
</protein>
<reference evidence="3" key="1">
    <citation type="submission" date="2023-02" db="EMBL/GenBank/DDBJ databases">
        <title>Genome of toxic invasive species Heracleum sosnowskyi carries increased number of genes despite the absence of recent whole-genome duplications.</title>
        <authorList>
            <person name="Schelkunov M."/>
            <person name="Shtratnikova V."/>
            <person name="Makarenko M."/>
            <person name="Klepikova A."/>
            <person name="Omelchenko D."/>
            <person name="Novikova G."/>
            <person name="Obukhova E."/>
            <person name="Bogdanov V."/>
            <person name="Penin A."/>
            <person name="Logacheva M."/>
        </authorList>
    </citation>
    <scope>NUCLEOTIDE SEQUENCE</scope>
    <source>
        <strain evidence="3">Hsosn_3</strain>
        <tissue evidence="3">Leaf</tissue>
    </source>
</reference>
<dbReference type="Proteomes" id="UP001237642">
    <property type="component" value="Unassembled WGS sequence"/>
</dbReference>
<evidence type="ECO:0000313" key="3">
    <source>
        <dbReference type="EMBL" id="KAK1405511.1"/>
    </source>
</evidence>
<keyword evidence="1" id="KW-0489">Methyltransferase</keyword>
<dbReference type="InterPro" id="IPR036514">
    <property type="entry name" value="SGNH_hydro_sf"/>
</dbReference>
<organism evidence="3 4">
    <name type="scientific">Heracleum sosnowskyi</name>
    <dbReference type="NCBI Taxonomy" id="360622"/>
    <lineage>
        <taxon>Eukaryota</taxon>
        <taxon>Viridiplantae</taxon>
        <taxon>Streptophyta</taxon>
        <taxon>Embryophyta</taxon>
        <taxon>Tracheophyta</taxon>
        <taxon>Spermatophyta</taxon>
        <taxon>Magnoliopsida</taxon>
        <taxon>eudicotyledons</taxon>
        <taxon>Gunneridae</taxon>
        <taxon>Pentapetalae</taxon>
        <taxon>asterids</taxon>
        <taxon>campanulids</taxon>
        <taxon>Apiales</taxon>
        <taxon>Apiaceae</taxon>
        <taxon>Apioideae</taxon>
        <taxon>apioid superclade</taxon>
        <taxon>Tordylieae</taxon>
        <taxon>Tordyliinae</taxon>
        <taxon>Heracleum</taxon>
    </lineage>
</organism>
<reference evidence="3" key="2">
    <citation type="submission" date="2023-05" db="EMBL/GenBank/DDBJ databases">
        <authorList>
            <person name="Schelkunov M.I."/>
        </authorList>
    </citation>
    <scope>NUCLEOTIDE SEQUENCE</scope>
    <source>
        <strain evidence="3">Hsosn_3</strain>
        <tissue evidence="3">Leaf</tissue>
    </source>
</reference>
<dbReference type="GO" id="GO:0016788">
    <property type="term" value="F:hydrolase activity, acting on ester bonds"/>
    <property type="evidence" value="ECO:0007669"/>
    <property type="project" value="InterPro"/>
</dbReference>
<name>A0AAD8NET7_9APIA</name>
<dbReference type="GO" id="GO:0032259">
    <property type="term" value="P:methylation"/>
    <property type="evidence" value="ECO:0007669"/>
    <property type="project" value="UniProtKB-KW"/>
</dbReference>
<dbReference type="PANTHER" id="PTHR45642:SF95">
    <property type="entry name" value="GDSL-LIKE LIPASE_ACYLHYDROLASE FAMILY PROTEIN, EXPRESSED"/>
    <property type="match status" value="1"/>
</dbReference>
<dbReference type="EMBL" id="JAUIZM010000001">
    <property type="protein sequence ID" value="KAK1405511.1"/>
    <property type="molecule type" value="Genomic_DNA"/>
</dbReference>
<dbReference type="GO" id="GO:0008168">
    <property type="term" value="F:methyltransferase activity"/>
    <property type="evidence" value="ECO:0007669"/>
    <property type="project" value="UniProtKB-KW"/>
</dbReference>
<proteinExistence type="predicted"/>
<dbReference type="Pfam" id="PF03141">
    <property type="entry name" value="Methyltransf_29"/>
    <property type="match status" value="1"/>
</dbReference>
<dbReference type="InterPro" id="IPR004159">
    <property type="entry name" value="Put_SAM_MeTrfase"/>
</dbReference>
<dbReference type="Gene3D" id="3.40.50.1110">
    <property type="entry name" value="SGNH hydrolase"/>
    <property type="match status" value="1"/>
</dbReference>
<gene>
    <name evidence="3" type="ORF">POM88_005116</name>
</gene>
<evidence type="ECO:0000313" key="4">
    <source>
        <dbReference type="Proteomes" id="UP001237642"/>
    </source>
</evidence>
<keyword evidence="1" id="KW-0808">Transferase</keyword>
<accession>A0AAD8NET7</accession>
<dbReference type="InterPro" id="IPR050592">
    <property type="entry name" value="GDSL_lipolytic_enzyme"/>
</dbReference>
<evidence type="ECO:0000256" key="2">
    <source>
        <dbReference type="ARBA" id="ARBA00023180"/>
    </source>
</evidence>
<keyword evidence="2" id="KW-0325">Glycoprotein</keyword>
<keyword evidence="4" id="KW-1185">Reference proteome</keyword>
<dbReference type="AlphaFoldDB" id="A0AAD8NET7"/>
<evidence type="ECO:0000256" key="1">
    <source>
        <dbReference type="ARBA" id="ARBA00022603"/>
    </source>
</evidence>